<dbReference type="InterPro" id="IPR032466">
    <property type="entry name" value="Metal_Hydrolase"/>
</dbReference>
<gene>
    <name evidence="3" type="ORF">GO984_17435</name>
</gene>
<dbReference type="InterPro" id="IPR011059">
    <property type="entry name" value="Metal-dep_hydrolase_composite"/>
</dbReference>
<organism evidence="3 4">
    <name type="scientific">Parasedimentitalea huanghaiensis</name>
    <dbReference type="NCBI Taxonomy" id="2682100"/>
    <lineage>
        <taxon>Bacteria</taxon>
        <taxon>Pseudomonadati</taxon>
        <taxon>Pseudomonadota</taxon>
        <taxon>Alphaproteobacteria</taxon>
        <taxon>Rhodobacterales</taxon>
        <taxon>Paracoccaceae</taxon>
        <taxon>Parasedimentitalea</taxon>
    </lineage>
</organism>
<dbReference type="RefSeq" id="WP_157023885.1">
    <property type="nucleotide sequence ID" value="NZ_WQLV01000012.1"/>
</dbReference>
<dbReference type="Pfam" id="PF01979">
    <property type="entry name" value="Amidohydro_1"/>
    <property type="match status" value="1"/>
</dbReference>
<accession>A0A6L6WJR5</accession>
<dbReference type="SUPFAM" id="SSF51556">
    <property type="entry name" value="Metallo-dependent hydrolases"/>
    <property type="match status" value="1"/>
</dbReference>
<dbReference type="PANTHER" id="PTHR43135:SF3">
    <property type="entry name" value="ALPHA-D-RIBOSE 1-METHYLPHOSPHONATE 5-TRIPHOSPHATE DIPHOSPHATASE"/>
    <property type="match status" value="1"/>
</dbReference>
<dbReference type="InterPro" id="IPR051781">
    <property type="entry name" value="Metallo-dep_Hydrolase"/>
</dbReference>
<evidence type="ECO:0000259" key="2">
    <source>
        <dbReference type="Pfam" id="PF01979"/>
    </source>
</evidence>
<dbReference type="Proteomes" id="UP000478892">
    <property type="component" value="Unassembled WGS sequence"/>
</dbReference>
<feature type="chain" id="PRO_5026814286" evidence="1">
    <location>
        <begin position="23"/>
        <end position="460"/>
    </location>
</feature>
<protein>
    <submittedName>
        <fullName evidence="3">Amidohydrolase family protein</fullName>
    </submittedName>
</protein>
<dbReference type="EMBL" id="WQLV01000012">
    <property type="protein sequence ID" value="MVO17601.1"/>
    <property type="molecule type" value="Genomic_DNA"/>
</dbReference>
<dbReference type="SUPFAM" id="SSF51338">
    <property type="entry name" value="Composite domain of metallo-dependent hydrolases"/>
    <property type="match status" value="2"/>
</dbReference>
<keyword evidence="3" id="KW-0378">Hydrolase</keyword>
<dbReference type="Gene3D" id="3.20.20.140">
    <property type="entry name" value="Metal-dependent hydrolases"/>
    <property type="match status" value="1"/>
</dbReference>
<sequence>MKYLQLIGAVLTSAGIATATLAQEEPAQTLFTNVNIFDGTSKTLMKNASVLIEGNLIKTISTSEISAADATIIDGGGRTLMPGLVEAHAHLMLMGPSLPVMEANTTWEDFAIHGVKMSEMYLMQGFTTVRDAGGANAGLQRAVNAGTIVGPRIYPSAAFIGTRGGHADFANFTSPVGESTNMGRLNMAQEVDSVAEVQKFGRNNFRMGASQLKFMQSGGVVSAFDPWQLLAGSQEEIEAAVQVANEYGSYVMAHSYRKEAIMTALNAGVRSIEHGFMFDCEISALMEEKGAYITTNLTAFDPGLLDIPAVNSVPASLRKAKSASAAFVDYIPNMKQCPAKRAFQTDCVGGVGDCSKQIAYEKFLNADFFDPHTALVTMTSTGGELVALSGDFMNPYPDGKLGVIKEGAYADILLVDGNPLEDFSVMGTSDKWFDGPIRPYSVETMPLIMKDGVIYKNTLN</sequence>
<name>A0A6L6WJR5_9RHOB</name>
<dbReference type="CDD" id="cd01299">
    <property type="entry name" value="Met_dep_hydrolase_A"/>
    <property type="match status" value="1"/>
</dbReference>
<comment type="caution">
    <text evidence="3">The sequence shown here is derived from an EMBL/GenBank/DDBJ whole genome shotgun (WGS) entry which is preliminary data.</text>
</comment>
<dbReference type="AlphaFoldDB" id="A0A6L6WJR5"/>
<feature type="signal peptide" evidence="1">
    <location>
        <begin position="1"/>
        <end position="22"/>
    </location>
</feature>
<evidence type="ECO:0000313" key="4">
    <source>
        <dbReference type="Proteomes" id="UP000478892"/>
    </source>
</evidence>
<dbReference type="GO" id="GO:0016810">
    <property type="term" value="F:hydrolase activity, acting on carbon-nitrogen (but not peptide) bonds"/>
    <property type="evidence" value="ECO:0007669"/>
    <property type="project" value="InterPro"/>
</dbReference>
<dbReference type="InterPro" id="IPR006680">
    <property type="entry name" value="Amidohydro-rel"/>
</dbReference>
<dbReference type="InterPro" id="IPR057744">
    <property type="entry name" value="OTAase-like"/>
</dbReference>
<keyword evidence="1" id="KW-0732">Signal</keyword>
<dbReference type="Gene3D" id="2.30.40.10">
    <property type="entry name" value="Urease, subunit C, domain 1"/>
    <property type="match status" value="1"/>
</dbReference>
<reference evidence="3 4" key="1">
    <citation type="submission" date="2019-12" db="EMBL/GenBank/DDBJ databases">
        <authorList>
            <person name="Zhang Y.-J."/>
        </authorList>
    </citation>
    <scope>NUCLEOTIDE SEQUENCE [LARGE SCALE GENOMIC DNA]</scope>
    <source>
        <strain evidence="3 4">CY05</strain>
    </source>
</reference>
<evidence type="ECO:0000313" key="3">
    <source>
        <dbReference type="EMBL" id="MVO17601.1"/>
    </source>
</evidence>
<feature type="domain" description="Amidohydrolase-related" evidence="2">
    <location>
        <begin position="79"/>
        <end position="427"/>
    </location>
</feature>
<evidence type="ECO:0000256" key="1">
    <source>
        <dbReference type="SAM" id="SignalP"/>
    </source>
</evidence>
<dbReference type="PANTHER" id="PTHR43135">
    <property type="entry name" value="ALPHA-D-RIBOSE 1-METHYLPHOSPHONATE 5-TRIPHOSPHATE DIPHOSPHATASE"/>
    <property type="match status" value="1"/>
</dbReference>
<proteinExistence type="predicted"/>
<keyword evidence="4" id="KW-1185">Reference proteome</keyword>